<feature type="compositionally biased region" description="Polar residues" evidence="1">
    <location>
        <begin position="337"/>
        <end position="347"/>
    </location>
</feature>
<gene>
    <name evidence="2" type="ORF">BU23DRAFT_569838</name>
</gene>
<dbReference type="AlphaFoldDB" id="A0A6A5V4W9"/>
<dbReference type="EMBL" id="ML976692">
    <property type="protein sequence ID" value="KAF1971680.1"/>
    <property type="molecule type" value="Genomic_DNA"/>
</dbReference>
<feature type="compositionally biased region" description="Basic residues" evidence="1">
    <location>
        <begin position="377"/>
        <end position="403"/>
    </location>
</feature>
<protein>
    <submittedName>
        <fullName evidence="2">Uncharacterized protein</fullName>
    </submittedName>
</protein>
<keyword evidence="3" id="KW-1185">Reference proteome</keyword>
<feature type="region of interest" description="Disordered" evidence="1">
    <location>
        <begin position="337"/>
        <end position="361"/>
    </location>
</feature>
<reference evidence="2" key="1">
    <citation type="journal article" date="2020" name="Stud. Mycol.">
        <title>101 Dothideomycetes genomes: a test case for predicting lifestyles and emergence of pathogens.</title>
        <authorList>
            <person name="Haridas S."/>
            <person name="Albert R."/>
            <person name="Binder M."/>
            <person name="Bloem J."/>
            <person name="Labutti K."/>
            <person name="Salamov A."/>
            <person name="Andreopoulos B."/>
            <person name="Baker S."/>
            <person name="Barry K."/>
            <person name="Bills G."/>
            <person name="Bluhm B."/>
            <person name="Cannon C."/>
            <person name="Castanera R."/>
            <person name="Culley D."/>
            <person name="Daum C."/>
            <person name="Ezra D."/>
            <person name="Gonzalez J."/>
            <person name="Henrissat B."/>
            <person name="Kuo A."/>
            <person name="Liang C."/>
            <person name="Lipzen A."/>
            <person name="Lutzoni F."/>
            <person name="Magnuson J."/>
            <person name="Mondo S."/>
            <person name="Nolan M."/>
            <person name="Ohm R."/>
            <person name="Pangilinan J."/>
            <person name="Park H.-J."/>
            <person name="Ramirez L."/>
            <person name="Alfaro M."/>
            <person name="Sun H."/>
            <person name="Tritt A."/>
            <person name="Yoshinaga Y."/>
            <person name="Zwiers L.-H."/>
            <person name="Turgeon B."/>
            <person name="Goodwin S."/>
            <person name="Spatafora J."/>
            <person name="Crous P."/>
            <person name="Grigoriev I."/>
        </authorList>
    </citation>
    <scope>NUCLEOTIDE SEQUENCE</scope>
    <source>
        <strain evidence="2">CBS 107.79</strain>
    </source>
</reference>
<evidence type="ECO:0000313" key="3">
    <source>
        <dbReference type="Proteomes" id="UP000800036"/>
    </source>
</evidence>
<name>A0A6A5V4W9_9PLEO</name>
<proteinExistence type="predicted"/>
<evidence type="ECO:0000256" key="1">
    <source>
        <dbReference type="SAM" id="MobiDB-lite"/>
    </source>
</evidence>
<dbReference type="OrthoDB" id="3797806at2759"/>
<evidence type="ECO:0000313" key="2">
    <source>
        <dbReference type="EMBL" id="KAF1971680.1"/>
    </source>
</evidence>
<sequence length="416" mass="46592">MPLTRPVETMGSIFSSVHELFMENVTKIFGQTGDGSIQIANNTDKDKKLKDVHLEMEQVGNESFAYANNSGDVTDVKGLLEIHAQILTARRTAVVLTVGSKLAWLEQYTTAQLSADRLEAWVRPFTVSPSLPSYMTPRRGPKPSLAVHSYPSIDSNIVGTTKNYGYKSRHDLRHGRFILSTFLRTLISKNPVHGVPMEPISGLASVTQLAVYTRSAWKIFTRLYVELKGGPASWKEHITNLNHLRHVIERIAKVSEQEQLTSAEQITVLVRELTFITEKALSIVDKAKTKILGLRFSAIGTTEVLAETFESLRAKQGILQLIMSDASLELASINNRASRAQRPQNSIKMRKDTPSTETATEGHATICLTAANSITARHRNHHQASRQRHHHDLKQRLHTHTRTNPRASKALHELRR</sequence>
<accession>A0A6A5V4W9</accession>
<organism evidence="2 3">
    <name type="scientific">Bimuria novae-zelandiae CBS 107.79</name>
    <dbReference type="NCBI Taxonomy" id="1447943"/>
    <lineage>
        <taxon>Eukaryota</taxon>
        <taxon>Fungi</taxon>
        <taxon>Dikarya</taxon>
        <taxon>Ascomycota</taxon>
        <taxon>Pezizomycotina</taxon>
        <taxon>Dothideomycetes</taxon>
        <taxon>Pleosporomycetidae</taxon>
        <taxon>Pleosporales</taxon>
        <taxon>Massarineae</taxon>
        <taxon>Didymosphaeriaceae</taxon>
        <taxon>Bimuria</taxon>
    </lineage>
</organism>
<feature type="region of interest" description="Disordered" evidence="1">
    <location>
        <begin position="377"/>
        <end position="416"/>
    </location>
</feature>
<dbReference type="Proteomes" id="UP000800036">
    <property type="component" value="Unassembled WGS sequence"/>
</dbReference>